<name>A0A811QIL9_9POAL</name>
<organism evidence="2 3">
    <name type="scientific">Miscanthus lutarioriparius</name>
    <dbReference type="NCBI Taxonomy" id="422564"/>
    <lineage>
        <taxon>Eukaryota</taxon>
        <taxon>Viridiplantae</taxon>
        <taxon>Streptophyta</taxon>
        <taxon>Embryophyta</taxon>
        <taxon>Tracheophyta</taxon>
        <taxon>Spermatophyta</taxon>
        <taxon>Magnoliopsida</taxon>
        <taxon>Liliopsida</taxon>
        <taxon>Poales</taxon>
        <taxon>Poaceae</taxon>
        <taxon>PACMAD clade</taxon>
        <taxon>Panicoideae</taxon>
        <taxon>Andropogonodae</taxon>
        <taxon>Andropogoneae</taxon>
        <taxon>Saccharinae</taxon>
        <taxon>Miscanthus</taxon>
    </lineage>
</organism>
<evidence type="ECO:0000313" key="3">
    <source>
        <dbReference type="Proteomes" id="UP000604825"/>
    </source>
</evidence>
<proteinExistence type="predicted"/>
<sequence>MTLYSELAQISRDAWAARASARFAAATASRAARSSARSASATASRSARSAASRSAARWAAAASHAARSAAAAAAEAARGALSIRLTEFPEEEERLRRIRTGTVPTRDKLEPGYDVTEKDFESDEAVWALYEQWCKLYNKERDRSEMARRFSRFKSSAGSVLSYNRAFNGENYTGLCEFADGMDAKEVAEYKRKAALRPGGPDPTELLYIHGMEIDSPDQSPAHGSSPSILQ</sequence>
<gene>
    <name evidence="2" type="ORF">NCGR_LOCUS39263</name>
</gene>
<feature type="compositionally biased region" description="Polar residues" evidence="1">
    <location>
        <begin position="217"/>
        <end position="231"/>
    </location>
</feature>
<dbReference type="AlphaFoldDB" id="A0A811QIL9"/>
<feature type="region of interest" description="Disordered" evidence="1">
    <location>
        <begin position="211"/>
        <end position="231"/>
    </location>
</feature>
<reference evidence="2" key="1">
    <citation type="submission" date="2020-10" db="EMBL/GenBank/DDBJ databases">
        <authorList>
            <person name="Han B."/>
            <person name="Lu T."/>
            <person name="Zhao Q."/>
            <person name="Huang X."/>
            <person name="Zhao Y."/>
        </authorList>
    </citation>
    <scope>NUCLEOTIDE SEQUENCE</scope>
</reference>
<protein>
    <recommendedName>
        <fullName evidence="4">Cathepsin propeptide inhibitor domain-containing protein</fullName>
    </recommendedName>
</protein>
<comment type="caution">
    <text evidence="2">The sequence shown here is derived from an EMBL/GenBank/DDBJ whole genome shotgun (WGS) entry which is preliminary data.</text>
</comment>
<evidence type="ECO:0000256" key="1">
    <source>
        <dbReference type="SAM" id="MobiDB-lite"/>
    </source>
</evidence>
<dbReference type="Proteomes" id="UP000604825">
    <property type="component" value="Unassembled WGS sequence"/>
</dbReference>
<dbReference type="EMBL" id="CAJGYO010000010">
    <property type="protein sequence ID" value="CAD6255725.1"/>
    <property type="molecule type" value="Genomic_DNA"/>
</dbReference>
<dbReference type="Gene3D" id="1.10.287.2250">
    <property type="match status" value="1"/>
</dbReference>
<dbReference type="OrthoDB" id="693377at2759"/>
<evidence type="ECO:0000313" key="2">
    <source>
        <dbReference type="EMBL" id="CAD6255725.1"/>
    </source>
</evidence>
<evidence type="ECO:0008006" key="4">
    <source>
        <dbReference type="Google" id="ProtNLM"/>
    </source>
</evidence>
<keyword evidence="3" id="KW-1185">Reference proteome</keyword>
<accession>A0A811QIL9</accession>